<comment type="caution">
    <text evidence="1">The sequence shown here is derived from an EMBL/GenBank/DDBJ whole genome shotgun (WGS) entry which is preliminary data.</text>
</comment>
<reference evidence="1" key="1">
    <citation type="journal article" date="2023" name="Front. Mar. Sci.">
        <title>A new Merluccius polli reference genome to investigate the effects of global change in West African waters.</title>
        <authorList>
            <person name="Mateo J.L."/>
            <person name="Blanco-Fernandez C."/>
            <person name="Garcia-Vazquez E."/>
            <person name="Machado-Schiaffino G."/>
        </authorList>
    </citation>
    <scope>NUCLEOTIDE SEQUENCE</scope>
    <source>
        <strain evidence="1">C29</strain>
        <tissue evidence="1">Fin</tissue>
    </source>
</reference>
<dbReference type="Proteomes" id="UP001174136">
    <property type="component" value="Unassembled WGS sequence"/>
</dbReference>
<evidence type="ECO:0000313" key="2">
    <source>
        <dbReference type="Proteomes" id="UP001174136"/>
    </source>
</evidence>
<name>A0AA47MWC1_MERPO</name>
<protein>
    <submittedName>
        <fullName evidence="1">Uncharacterized protein</fullName>
    </submittedName>
</protein>
<dbReference type="AlphaFoldDB" id="A0AA47MWC1"/>
<evidence type="ECO:0000313" key="1">
    <source>
        <dbReference type="EMBL" id="KAK0147913.1"/>
    </source>
</evidence>
<accession>A0AA47MWC1</accession>
<keyword evidence="2" id="KW-1185">Reference proteome</keyword>
<sequence length="239" mass="26617">MSRIENYNEEQKLYLLYCIRGVVDTVEDARKDTTTTLRRNEGKHHECMGYTCVYPHVNSVPRFQFLVEANEALNGAHLWNAMVIHWMEDQLLQAEVLEGQGVLIPLAYVMPQDGDVHEHRLSDETLNQGAIVETVAREGSPWSAAQWPVSPTVVWTSRGGWVLGGEWSPLEGSVVGWTQLSALPGAQLYSCSRDSVNHLQAAAGPFSSLPSSYGSVEELDTVVRMWNTHRIQPGGNGRD</sequence>
<gene>
    <name evidence="1" type="ORF">N1851_012374</name>
</gene>
<dbReference type="EMBL" id="JAOPHQ010002277">
    <property type="protein sequence ID" value="KAK0147913.1"/>
    <property type="molecule type" value="Genomic_DNA"/>
</dbReference>
<proteinExistence type="predicted"/>
<organism evidence="1 2">
    <name type="scientific">Merluccius polli</name>
    <name type="common">Benguela hake</name>
    <name type="synonym">Merluccius cadenati</name>
    <dbReference type="NCBI Taxonomy" id="89951"/>
    <lineage>
        <taxon>Eukaryota</taxon>
        <taxon>Metazoa</taxon>
        <taxon>Chordata</taxon>
        <taxon>Craniata</taxon>
        <taxon>Vertebrata</taxon>
        <taxon>Euteleostomi</taxon>
        <taxon>Actinopterygii</taxon>
        <taxon>Neopterygii</taxon>
        <taxon>Teleostei</taxon>
        <taxon>Neoteleostei</taxon>
        <taxon>Acanthomorphata</taxon>
        <taxon>Zeiogadaria</taxon>
        <taxon>Gadariae</taxon>
        <taxon>Gadiformes</taxon>
        <taxon>Gadoidei</taxon>
        <taxon>Merlucciidae</taxon>
        <taxon>Merluccius</taxon>
    </lineage>
</organism>